<comment type="similarity">
    <text evidence="2">Belongs to the HAM1 NTPase family.</text>
</comment>
<gene>
    <name evidence="17" type="ORF">UFOPK3401_01030</name>
</gene>
<reference evidence="17" key="1">
    <citation type="submission" date="2020-05" db="EMBL/GenBank/DDBJ databases">
        <authorList>
            <person name="Chiriac C."/>
            <person name="Salcher M."/>
            <person name="Ghai R."/>
            <person name="Kavagutti S V."/>
        </authorList>
    </citation>
    <scope>NUCLEOTIDE SEQUENCE</scope>
</reference>
<dbReference type="AlphaFoldDB" id="A0A6J7DWZ9"/>
<dbReference type="GO" id="GO:0009117">
    <property type="term" value="P:nucleotide metabolic process"/>
    <property type="evidence" value="ECO:0007669"/>
    <property type="project" value="UniProtKB-KW"/>
</dbReference>
<evidence type="ECO:0000256" key="10">
    <source>
        <dbReference type="ARBA" id="ARBA00052017"/>
    </source>
</evidence>
<keyword evidence="6" id="KW-0378">Hydrolase</keyword>
<evidence type="ECO:0000313" key="17">
    <source>
        <dbReference type="EMBL" id="CAB4875091.1"/>
    </source>
</evidence>
<keyword evidence="4" id="KW-0479">Metal-binding</keyword>
<dbReference type="PANTHER" id="PTHR11067">
    <property type="entry name" value="INOSINE TRIPHOSPHATE PYROPHOSPHATASE/HAM1 PROTEIN"/>
    <property type="match status" value="1"/>
</dbReference>
<evidence type="ECO:0000256" key="1">
    <source>
        <dbReference type="ARBA" id="ARBA00001946"/>
    </source>
</evidence>
<sequence>MSHRIVLATRNAKKLAELDRLLSSAGLDVQILGSDAFKDLPEIDETGQTFAENALIKAREVCQHTSLPAIADDSGLCVDALDGSPGVFSARWAGESANDENNLDLVLEQIVHVPDGQRGAYFACAAALVMPDGREFLVSGQVNGQLLRQRSGTGGFGYDPIFVPDGYSVTTAQMSAQEKDAISHRGQAMRELVPLLVQALGDPSL</sequence>
<keyword evidence="7" id="KW-0460">Magnesium</keyword>
<comment type="catalytic activity">
    <reaction evidence="10">
        <text>XTP + H2O = XMP + diphosphate + H(+)</text>
        <dbReference type="Rhea" id="RHEA:28610"/>
        <dbReference type="ChEBI" id="CHEBI:15377"/>
        <dbReference type="ChEBI" id="CHEBI:15378"/>
        <dbReference type="ChEBI" id="CHEBI:33019"/>
        <dbReference type="ChEBI" id="CHEBI:57464"/>
        <dbReference type="ChEBI" id="CHEBI:61314"/>
        <dbReference type="EC" id="3.6.1.66"/>
    </reaction>
</comment>
<evidence type="ECO:0000256" key="16">
    <source>
        <dbReference type="ARBA" id="ARBA00083635"/>
    </source>
</evidence>
<dbReference type="EC" id="3.6.1.66" evidence="11"/>
<protein>
    <recommendedName>
        <fullName evidence="12">dITP/XTP pyrophosphatase</fullName>
        <ecNumber evidence="11">3.6.1.66</ecNumber>
    </recommendedName>
    <alternativeName>
        <fullName evidence="13">Non-canonical purine NTP pyrophosphatase</fullName>
    </alternativeName>
    <alternativeName>
        <fullName evidence="14">Non-standard purine NTP pyrophosphatase</fullName>
    </alternativeName>
    <alternativeName>
        <fullName evidence="16">Nucleoside-triphosphate diphosphatase</fullName>
    </alternativeName>
    <alternativeName>
        <fullName evidence="15">Nucleoside-triphosphate pyrophosphatase</fullName>
    </alternativeName>
</protein>
<comment type="cofactor">
    <cofactor evidence="1">
        <name>Mg(2+)</name>
        <dbReference type="ChEBI" id="CHEBI:18420"/>
    </cofactor>
</comment>
<dbReference type="GO" id="GO:0036220">
    <property type="term" value="F:ITP diphosphatase activity"/>
    <property type="evidence" value="ECO:0007669"/>
    <property type="project" value="UniProtKB-EC"/>
</dbReference>
<keyword evidence="5" id="KW-0547">Nucleotide-binding</keyword>
<evidence type="ECO:0000256" key="13">
    <source>
        <dbReference type="ARBA" id="ARBA00075987"/>
    </source>
</evidence>
<dbReference type="GO" id="GO:0036222">
    <property type="term" value="F:XTP diphosphatase activity"/>
    <property type="evidence" value="ECO:0007669"/>
    <property type="project" value="UniProtKB-ARBA"/>
</dbReference>
<dbReference type="Pfam" id="PF01725">
    <property type="entry name" value="Ham1p_like"/>
    <property type="match status" value="1"/>
</dbReference>
<dbReference type="GO" id="GO:0005829">
    <property type="term" value="C:cytosol"/>
    <property type="evidence" value="ECO:0007669"/>
    <property type="project" value="TreeGrafter"/>
</dbReference>
<accession>A0A6J7DWZ9</accession>
<proteinExistence type="inferred from homology"/>
<dbReference type="CDD" id="cd00515">
    <property type="entry name" value="HAM1"/>
    <property type="match status" value="1"/>
</dbReference>
<dbReference type="Gene3D" id="3.90.950.10">
    <property type="match status" value="1"/>
</dbReference>
<evidence type="ECO:0000256" key="6">
    <source>
        <dbReference type="ARBA" id="ARBA00022801"/>
    </source>
</evidence>
<evidence type="ECO:0000256" key="15">
    <source>
        <dbReference type="ARBA" id="ARBA00083186"/>
    </source>
</evidence>
<dbReference type="EMBL" id="CAFBLM010000046">
    <property type="protein sequence ID" value="CAB4875091.1"/>
    <property type="molecule type" value="Genomic_DNA"/>
</dbReference>
<evidence type="ECO:0000256" key="14">
    <source>
        <dbReference type="ARBA" id="ARBA00078805"/>
    </source>
</evidence>
<evidence type="ECO:0000256" key="8">
    <source>
        <dbReference type="ARBA" id="ARBA00023080"/>
    </source>
</evidence>
<evidence type="ECO:0000256" key="5">
    <source>
        <dbReference type="ARBA" id="ARBA00022741"/>
    </source>
</evidence>
<keyword evidence="8" id="KW-0546">Nucleotide metabolism</keyword>
<evidence type="ECO:0000256" key="2">
    <source>
        <dbReference type="ARBA" id="ARBA00008023"/>
    </source>
</evidence>
<evidence type="ECO:0000256" key="12">
    <source>
        <dbReference type="ARBA" id="ARBA00071289"/>
    </source>
</evidence>
<name>A0A6J7DWZ9_9ZZZZ</name>
<comment type="subunit">
    <text evidence="3">Homodimer.</text>
</comment>
<dbReference type="PANTHER" id="PTHR11067:SF9">
    <property type="entry name" value="INOSINE TRIPHOSPHATE PYROPHOSPHATASE"/>
    <property type="match status" value="1"/>
</dbReference>
<evidence type="ECO:0000256" key="7">
    <source>
        <dbReference type="ARBA" id="ARBA00022842"/>
    </source>
</evidence>
<dbReference type="HAMAP" id="MF_01405">
    <property type="entry name" value="Non_canon_purine_NTPase"/>
    <property type="match status" value="1"/>
</dbReference>
<dbReference type="GO" id="GO:0017111">
    <property type="term" value="F:ribonucleoside triphosphate phosphatase activity"/>
    <property type="evidence" value="ECO:0007669"/>
    <property type="project" value="InterPro"/>
</dbReference>
<dbReference type="GO" id="GO:0000166">
    <property type="term" value="F:nucleotide binding"/>
    <property type="evidence" value="ECO:0007669"/>
    <property type="project" value="UniProtKB-KW"/>
</dbReference>
<comment type="catalytic activity">
    <reaction evidence="9">
        <text>dITP + H2O = dIMP + diphosphate + H(+)</text>
        <dbReference type="Rhea" id="RHEA:28342"/>
        <dbReference type="ChEBI" id="CHEBI:15377"/>
        <dbReference type="ChEBI" id="CHEBI:15378"/>
        <dbReference type="ChEBI" id="CHEBI:33019"/>
        <dbReference type="ChEBI" id="CHEBI:61194"/>
        <dbReference type="ChEBI" id="CHEBI:61382"/>
        <dbReference type="EC" id="3.6.1.66"/>
    </reaction>
</comment>
<dbReference type="NCBIfam" id="TIGR00042">
    <property type="entry name" value="RdgB/HAM1 family non-canonical purine NTP pyrophosphatase"/>
    <property type="match status" value="1"/>
</dbReference>
<dbReference type="InterPro" id="IPR020922">
    <property type="entry name" value="dITP/XTP_pyrophosphatase"/>
</dbReference>
<evidence type="ECO:0000256" key="3">
    <source>
        <dbReference type="ARBA" id="ARBA00011738"/>
    </source>
</evidence>
<dbReference type="FunFam" id="3.90.950.10:FF:000001">
    <property type="entry name" value="dITP/XTP pyrophosphatase"/>
    <property type="match status" value="1"/>
</dbReference>
<evidence type="ECO:0000256" key="11">
    <source>
        <dbReference type="ARBA" id="ARBA00066468"/>
    </source>
</evidence>
<dbReference type="SUPFAM" id="SSF52972">
    <property type="entry name" value="ITPase-like"/>
    <property type="match status" value="1"/>
</dbReference>
<evidence type="ECO:0000256" key="9">
    <source>
        <dbReference type="ARBA" id="ARBA00051875"/>
    </source>
</evidence>
<evidence type="ECO:0000256" key="4">
    <source>
        <dbReference type="ARBA" id="ARBA00022723"/>
    </source>
</evidence>
<organism evidence="17">
    <name type="scientific">freshwater metagenome</name>
    <dbReference type="NCBI Taxonomy" id="449393"/>
    <lineage>
        <taxon>unclassified sequences</taxon>
        <taxon>metagenomes</taxon>
        <taxon>ecological metagenomes</taxon>
    </lineage>
</organism>
<dbReference type="InterPro" id="IPR029001">
    <property type="entry name" value="ITPase-like_fam"/>
</dbReference>
<dbReference type="GO" id="GO:0009146">
    <property type="term" value="P:purine nucleoside triphosphate catabolic process"/>
    <property type="evidence" value="ECO:0007669"/>
    <property type="project" value="UniProtKB-ARBA"/>
</dbReference>
<dbReference type="GO" id="GO:0046872">
    <property type="term" value="F:metal ion binding"/>
    <property type="evidence" value="ECO:0007669"/>
    <property type="project" value="UniProtKB-KW"/>
</dbReference>
<dbReference type="GO" id="GO:0035870">
    <property type="term" value="F:dITP diphosphatase activity"/>
    <property type="evidence" value="ECO:0007669"/>
    <property type="project" value="UniProtKB-ARBA"/>
</dbReference>
<dbReference type="InterPro" id="IPR002637">
    <property type="entry name" value="RdgB/HAM1"/>
</dbReference>